<dbReference type="Gene3D" id="1.10.287.70">
    <property type="match status" value="1"/>
</dbReference>
<keyword evidence="7" id="KW-0407">Ion channel</keyword>
<evidence type="ECO:0000256" key="4">
    <source>
        <dbReference type="ARBA" id="ARBA00022989"/>
    </source>
</evidence>
<keyword evidence="13" id="KW-1185">Reference proteome</keyword>
<keyword evidence="10" id="KW-0732">Signal</keyword>
<reference evidence="12 13" key="1">
    <citation type="journal article" date="2018" name="Sci. Rep.">
        <title>Comparative analysis of the Pocillopora damicornis genome highlights role of immune system in coral evolution.</title>
        <authorList>
            <person name="Cunning R."/>
            <person name="Bay R.A."/>
            <person name="Gillette P."/>
            <person name="Baker A.C."/>
            <person name="Traylor-Knowles N."/>
        </authorList>
    </citation>
    <scope>NUCLEOTIDE SEQUENCE [LARGE SCALE GENOMIC DNA]</scope>
    <source>
        <strain evidence="12">RSMAS</strain>
        <tissue evidence="12">Whole animal</tissue>
    </source>
</reference>
<dbReference type="GO" id="GO:0015276">
    <property type="term" value="F:ligand-gated monoatomic ion channel activity"/>
    <property type="evidence" value="ECO:0007669"/>
    <property type="project" value="InterPro"/>
</dbReference>
<feature type="transmembrane region" description="Helical" evidence="9">
    <location>
        <begin position="163"/>
        <end position="181"/>
    </location>
</feature>
<evidence type="ECO:0000256" key="8">
    <source>
        <dbReference type="SAM" id="Coils"/>
    </source>
</evidence>
<name>A0A3M6TMW1_POCDA</name>
<evidence type="ECO:0000256" key="6">
    <source>
        <dbReference type="ARBA" id="ARBA00023136"/>
    </source>
</evidence>
<dbReference type="PANTHER" id="PTHR11537:SF252">
    <property type="entry name" value="POTASSIUM VOLTAGE-GATED CHANNEL PROTEIN SHAW"/>
    <property type="match status" value="1"/>
</dbReference>
<dbReference type="OMA" id="KTRIVEM"/>
<dbReference type="SUPFAM" id="SSF81324">
    <property type="entry name" value="Voltage-gated potassium channels"/>
    <property type="match status" value="1"/>
</dbReference>
<comment type="caution">
    <text evidence="12">The sequence shown here is derived from an EMBL/GenBank/DDBJ whole genome shotgun (WGS) entry which is preliminary data.</text>
</comment>
<keyword evidence="6 9" id="KW-0472">Membrane</keyword>
<dbReference type="STRING" id="46731.A0A3M6TMW1"/>
<feature type="transmembrane region" description="Helical" evidence="9">
    <location>
        <begin position="403"/>
        <end position="425"/>
    </location>
</feature>
<evidence type="ECO:0000256" key="3">
    <source>
        <dbReference type="ARBA" id="ARBA00022692"/>
    </source>
</evidence>
<evidence type="ECO:0000259" key="11">
    <source>
        <dbReference type="Pfam" id="PF07885"/>
    </source>
</evidence>
<evidence type="ECO:0000256" key="2">
    <source>
        <dbReference type="ARBA" id="ARBA00022448"/>
    </source>
</evidence>
<feature type="coiled-coil region" evidence="8">
    <location>
        <begin position="454"/>
        <end position="488"/>
    </location>
</feature>
<dbReference type="AlphaFoldDB" id="A0A3M6TMW1"/>
<dbReference type="GO" id="GO:0008076">
    <property type="term" value="C:voltage-gated potassium channel complex"/>
    <property type="evidence" value="ECO:0007669"/>
    <property type="project" value="InterPro"/>
</dbReference>
<gene>
    <name evidence="12" type="ORF">pdam_00018964</name>
</gene>
<evidence type="ECO:0000256" key="10">
    <source>
        <dbReference type="SAM" id="SignalP"/>
    </source>
</evidence>
<dbReference type="Pfam" id="PF07885">
    <property type="entry name" value="Ion_trans_2"/>
    <property type="match status" value="1"/>
</dbReference>
<feature type="transmembrane region" description="Helical" evidence="9">
    <location>
        <begin position="229"/>
        <end position="250"/>
    </location>
</feature>
<keyword evidence="5" id="KW-0406">Ion transport</keyword>
<evidence type="ECO:0000256" key="9">
    <source>
        <dbReference type="SAM" id="Phobius"/>
    </source>
</evidence>
<dbReference type="SUPFAM" id="SSF53850">
    <property type="entry name" value="Periplasmic binding protein-like II"/>
    <property type="match status" value="1"/>
</dbReference>
<dbReference type="EMBL" id="RCHS01003301">
    <property type="protein sequence ID" value="RMX42727.1"/>
    <property type="molecule type" value="Genomic_DNA"/>
</dbReference>
<evidence type="ECO:0000256" key="5">
    <source>
        <dbReference type="ARBA" id="ARBA00023065"/>
    </source>
</evidence>
<keyword evidence="8" id="KW-0175">Coiled coil</keyword>
<dbReference type="PRINTS" id="PR00169">
    <property type="entry name" value="KCHANNEL"/>
</dbReference>
<organism evidence="12 13">
    <name type="scientific">Pocillopora damicornis</name>
    <name type="common">Cauliflower coral</name>
    <name type="synonym">Millepora damicornis</name>
    <dbReference type="NCBI Taxonomy" id="46731"/>
    <lineage>
        <taxon>Eukaryota</taxon>
        <taxon>Metazoa</taxon>
        <taxon>Cnidaria</taxon>
        <taxon>Anthozoa</taxon>
        <taxon>Hexacorallia</taxon>
        <taxon>Scleractinia</taxon>
        <taxon>Astrocoeniina</taxon>
        <taxon>Pocilloporidae</taxon>
        <taxon>Pocillopora</taxon>
    </lineage>
</organism>
<dbReference type="GO" id="GO:0001508">
    <property type="term" value="P:action potential"/>
    <property type="evidence" value="ECO:0007669"/>
    <property type="project" value="TreeGrafter"/>
</dbReference>
<protein>
    <recommendedName>
        <fullName evidence="11">Potassium channel domain-containing protein</fullName>
    </recommendedName>
</protein>
<dbReference type="InterPro" id="IPR028325">
    <property type="entry name" value="VG_K_chnl"/>
</dbReference>
<evidence type="ECO:0000313" key="13">
    <source>
        <dbReference type="Proteomes" id="UP000275408"/>
    </source>
</evidence>
<dbReference type="OrthoDB" id="415460at2759"/>
<dbReference type="InterPro" id="IPR013099">
    <property type="entry name" value="K_chnl_dom"/>
</dbReference>
<dbReference type="PANTHER" id="PTHR11537">
    <property type="entry name" value="VOLTAGE-GATED POTASSIUM CHANNEL"/>
    <property type="match status" value="1"/>
</dbReference>
<feature type="chain" id="PRO_5018301228" description="Potassium channel domain-containing protein" evidence="10">
    <location>
        <begin position="25"/>
        <end position="500"/>
    </location>
</feature>
<dbReference type="GO" id="GO:0005251">
    <property type="term" value="F:delayed rectifier potassium channel activity"/>
    <property type="evidence" value="ECO:0007669"/>
    <property type="project" value="TreeGrafter"/>
</dbReference>
<feature type="domain" description="Potassium channel" evidence="11">
    <location>
        <begin position="177"/>
        <end position="251"/>
    </location>
</feature>
<accession>A0A3M6TMW1</accession>
<dbReference type="Proteomes" id="UP000275408">
    <property type="component" value="Unassembled WGS sequence"/>
</dbReference>
<evidence type="ECO:0000313" key="12">
    <source>
        <dbReference type="EMBL" id="RMX42727.1"/>
    </source>
</evidence>
<sequence>MTSVPRIVSIFSIFIMAMTTYVLADSECPDDSNTTPRDSAGCPIGDITVAMFLSPPYLLEKDGSDNGTQGYPYGIVFDYIVDTLFGCCHGKTELVTTNDDILKSDIIFPVSESDETNLTFSNVSYTFYDIVKVDGFVLIGLIDQYNAKARGLVLRSLYDSWPIFALTFLLTGIAGIFIWALEYYVKNEEFSLSFTRGSYDGFWWAFISMTTVGYGDKSPRSFFGRLFGVFWILIGLVVITMFTATVTSALTHSSSPDFINALEGLKVAVLNGSFAEAEATYLGAISSPYPEFEDMHAAMVKEEVEGLFMERLQAYYFYKDKNVYDGDNLRVFHTVPTKISHKMAFKQDTTCQLIENNYCFKRRLENPLISSYVRNYTTPLKAFNPSVDTVGLLSGNSKGTSTLLLSLMGVFFGLCVLGVSVELFLWKSARRCTKPVPFQTKRERTPSDVNSFHLNTVLLQLRGFEENLEKLSNQIQTMKENLTGATRKTTQENVKLTEFN</sequence>
<evidence type="ECO:0000256" key="7">
    <source>
        <dbReference type="ARBA" id="ARBA00023303"/>
    </source>
</evidence>
<comment type="subcellular location">
    <subcellularLocation>
        <location evidence="1">Membrane</location>
        <topology evidence="1">Multi-pass membrane protein</topology>
    </subcellularLocation>
</comment>
<feature type="signal peptide" evidence="10">
    <location>
        <begin position="1"/>
        <end position="24"/>
    </location>
</feature>
<keyword evidence="3 9" id="KW-0812">Transmembrane</keyword>
<keyword evidence="2" id="KW-0813">Transport</keyword>
<evidence type="ECO:0000256" key="1">
    <source>
        <dbReference type="ARBA" id="ARBA00004141"/>
    </source>
</evidence>
<proteinExistence type="predicted"/>
<keyword evidence="4 9" id="KW-1133">Transmembrane helix</keyword>